<feature type="compositionally biased region" description="Basic and acidic residues" evidence="1">
    <location>
        <begin position="34"/>
        <end position="57"/>
    </location>
</feature>
<feature type="region of interest" description="Disordered" evidence="1">
    <location>
        <begin position="1"/>
        <end position="68"/>
    </location>
</feature>
<dbReference type="RefSeq" id="WP_264326325.1">
    <property type="nucleotide sequence ID" value="NZ_JADEXQ010000066.1"/>
</dbReference>
<name>A0A928VPR2_9CYAN</name>
<sequence length="68" mass="7859">MAKRRNLKKEKALRNQAYARKFRKRTNSGRYNRRRPDDRQEENTNSDGEKTTNEDGTAKPAGTTTASD</sequence>
<dbReference type="EMBL" id="JADEXQ010000066">
    <property type="protein sequence ID" value="MBE9031497.1"/>
    <property type="molecule type" value="Genomic_DNA"/>
</dbReference>
<evidence type="ECO:0000313" key="3">
    <source>
        <dbReference type="Proteomes" id="UP000625316"/>
    </source>
</evidence>
<gene>
    <name evidence="2" type="ORF">IQ266_17330</name>
</gene>
<reference evidence="2" key="1">
    <citation type="submission" date="2020-10" db="EMBL/GenBank/DDBJ databases">
        <authorList>
            <person name="Castelo-Branco R."/>
            <person name="Eusebio N."/>
            <person name="Adriana R."/>
            <person name="Vieira A."/>
            <person name="Brugerolle De Fraissinette N."/>
            <person name="Rezende De Castro R."/>
            <person name="Schneider M.P."/>
            <person name="Vasconcelos V."/>
            <person name="Leao P.N."/>
        </authorList>
    </citation>
    <scope>NUCLEOTIDE SEQUENCE</scope>
    <source>
        <strain evidence="2">LEGE 11480</strain>
    </source>
</reference>
<comment type="caution">
    <text evidence="2">The sequence shown here is derived from an EMBL/GenBank/DDBJ whole genome shotgun (WGS) entry which is preliminary data.</text>
</comment>
<keyword evidence="3" id="KW-1185">Reference proteome</keyword>
<dbReference type="AlphaFoldDB" id="A0A928VPR2"/>
<evidence type="ECO:0000313" key="2">
    <source>
        <dbReference type="EMBL" id="MBE9031497.1"/>
    </source>
</evidence>
<feature type="compositionally biased region" description="Basic residues" evidence="1">
    <location>
        <begin position="20"/>
        <end position="33"/>
    </location>
</feature>
<protein>
    <submittedName>
        <fullName evidence="2">Uncharacterized protein</fullName>
    </submittedName>
</protein>
<accession>A0A928VPR2</accession>
<evidence type="ECO:0000256" key="1">
    <source>
        <dbReference type="SAM" id="MobiDB-lite"/>
    </source>
</evidence>
<organism evidence="2 3">
    <name type="scientific">Romeriopsis navalis LEGE 11480</name>
    <dbReference type="NCBI Taxonomy" id="2777977"/>
    <lineage>
        <taxon>Bacteria</taxon>
        <taxon>Bacillati</taxon>
        <taxon>Cyanobacteriota</taxon>
        <taxon>Cyanophyceae</taxon>
        <taxon>Leptolyngbyales</taxon>
        <taxon>Leptolyngbyaceae</taxon>
        <taxon>Romeriopsis</taxon>
        <taxon>Romeriopsis navalis</taxon>
    </lineage>
</organism>
<proteinExistence type="predicted"/>
<dbReference type="Proteomes" id="UP000625316">
    <property type="component" value="Unassembled WGS sequence"/>
</dbReference>